<dbReference type="Proteomes" id="UP001148184">
    <property type="component" value="Unassembled WGS sequence"/>
</dbReference>
<dbReference type="GO" id="GO:0016757">
    <property type="term" value="F:glycosyltransferase activity"/>
    <property type="evidence" value="ECO:0007669"/>
    <property type="project" value="UniProtKB-KW"/>
</dbReference>
<keyword evidence="3" id="KW-0328">Glycosyltransferase</keyword>
<dbReference type="Pfam" id="PF00534">
    <property type="entry name" value="Glycos_transf_1"/>
    <property type="match status" value="1"/>
</dbReference>
<evidence type="ECO:0000313" key="4">
    <source>
        <dbReference type="Proteomes" id="UP001148184"/>
    </source>
</evidence>
<name>A0ABT5P5C9_9PSED</name>
<evidence type="ECO:0000256" key="1">
    <source>
        <dbReference type="SAM" id="Phobius"/>
    </source>
</evidence>
<dbReference type="EMBL" id="JAMDGZ010000015">
    <property type="protein sequence ID" value="MDD1013499.1"/>
    <property type="molecule type" value="Genomic_DNA"/>
</dbReference>
<keyword evidence="1" id="KW-0472">Membrane</keyword>
<gene>
    <name evidence="3" type="ORF">M5G17_07365</name>
</gene>
<sequence>MLFVANVLELNGGTTFILRLARASHRQGRRIGVLVLFDIVNKDLAAQIAEYADIYYLKDFAPRVLRPMFRRQFGTFMPVSFGAIEALVEKYNGHLHAMGVFGLLFIKRYVASARRVKLVSIGIYHQNEIMFSGVDYYFARQVQLLFSTLPPSSLVFFNELTLASHSHFFAVDYYTANQVPIGIDLPEWRGRGVGNSASNRIVSIGSLEVFKTYNRHVIDLMPALRELRPGLIYEIYGGGSYEAELRQQVSLQGVEDIVHFKGAIDYSSFPKVLEGAFAFVGSGTAIIEAAALGVPSIVGIESIQDPVTYGLLSDIEGRSYNEFDARLALRPIAQVFSSLMDERQWAEASYACRTKAETFSIDETVNGFLLMESRSNDLQAFSALPYSNLMAFSSFLLCAIRDRMKKDVRFSSRRNQGSIA</sequence>
<evidence type="ECO:0000313" key="3">
    <source>
        <dbReference type="EMBL" id="MDD1013499.1"/>
    </source>
</evidence>
<keyword evidence="3" id="KW-0808">Transferase</keyword>
<dbReference type="Gene3D" id="3.40.50.2000">
    <property type="entry name" value="Glycogen Phosphorylase B"/>
    <property type="match status" value="2"/>
</dbReference>
<keyword evidence="4" id="KW-1185">Reference proteome</keyword>
<dbReference type="SUPFAM" id="SSF53756">
    <property type="entry name" value="UDP-Glycosyltransferase/glycogen phosphorylase"/>
    <property type="match status" value="1"/>
</dbReference>
<protein>
    <submittedName>
        <fullName evidence="3">Glycosyltransferase</fullName>
        <ecNumber evidence="3">2.4.-.-</ecNumber>
    </submittedName>
</protein>
<dbReference type="RefSeq" id="WP_273892324.1">
    <property type="nucleotide sequence ID" value="NZ_JAMDGP010000035.1"/>
</dbReference>
<dbReference type="EC" id="2.4.-.-" evidence="3"/>
<comment type="caution">
    <text evidence="3">The sequence shown here is derived from an EMBL/GenBank/DDBJ whole genome shotgun (WGS) entry which is preliminary data.</text>
</comment>
<keyword evidence="1" id="KW-0812">Transmembrane</keyword>
<evidence type="ECO:0000259" key="2">
    <source>
        <dbReference type="Pfam" id="PF00534"/>
    </source>
</evidence>
<feature type="transmembrane region" description="Helical" evidence="1">
    <location>
        <begin position="380"/>
        <end position="400"/>
    </location>
</feature>
<accession>A0ABT5P5C9</accession>
<dbReference type="InterPro" id="IPR001296">
    <property type="entry name" value="Glyco_trans_1"/>
</dbReference>
<proteinExistence type="predicted"/>
<organism evidence="3 4">
    <name type="scientific">Pseudomonas rubra</name>
    <dbReference type="NCBI Taxonomy" id="2942627"/>
    <lineage>
        <taxon>Bacteria</taxon>
        <taxon>Pseudomonadati</taxon>
        <taxon>Pseudomonadota</taxon>
        <taxon>Gammaproteobacteria</taxon>
        <taxon>Pseudomonadales</taxon>
        <taxon>Pseudomonadaceae</taxon>
        <taxon>Pseudomonas</taxon>
    </lineage>
</organism>
<feature type="domain" description="Glycosyl transferase family 1" evidence="2">
    <location>
        <begin position="195"/>
        <end position="298"/>
    </location>
</feature>
<reference evidence="3 4" key="1">
    <citation type="submission" date="2022-05" db="EMBL/GenBank/DDBJ databases">
        <title>Novel Pseudomonas spp. Isolated from a Rainbow Trout Aquaculture Facility.</title>
        <authorList>
            <person name="Testerman T."/>
            <person name="Graf J."/>
        </authorList>
    </citation>
    <scope>NUCLEOTIDE SEQUENCE [LARGE SCALE GENOMIC DNA]</scope>
    <source>
        <strain evidence="3 4">ID1025</strain>
    </source>
</reference>
<keyword evidence="1" id="KW-1133">Transmembrane helix</keyword>